<organism evidence="2 3">
    <name type="scientific">Ornithinibacillus bavariensis</name>
    <dbReference type="NCBI Taxonomy" id="545502"/>
    <lineage>
        <taxon>Bacteria</taxon>
        <taxon>Bacillati</taxon>
        <taxon>Bacillota</taxon>
        <taxon>Bacilli</taxon>
        <taxon>Bacillales</taxon>
        <taxon>Bacillaceae</taxon>
        <taxon>Ornithinibacillus</taxon>
    </lineage>
</organism>
<dbReference type="Gene3D" id="3.40.630.30">
    <property type="match status" value="1"/>
</dbReference>
<protein>
    <submittedName>
        <fullName evidence="2">Acetyltransferase ribosomal protein N-acetylase</fullName>
    </submittedName>
</protein>
<reference evidence="2" key="1">
    <citation type="submission" date="2021-03" db="EMBL/GenBank/DDBJ databases">
        <title>Antimicrobial resistance genes in bacteria isolated from Japanese honey, and their potential for conferring macrolide and lincosamide resistance in the American foulbrood pathogen Paenibacillus larvae.</title>
        <authorList>
            <person name="Okamoto M."/>
            <person name="Kumagai M."/>
            <person name="Kanamori H."/>
            <person name="Takamatsu D."/>
        </authorList>
    </citation>
    <scope>NUCLEOTIDE SEQUENCE</scope>
    <source>
        <strain evidence="2">J43TS3</strain>
    </source>
</reference>
<dbReference type="InterPro" id="IPR000182">
    <property type="entry name" value="GNAT_dom"/>
</dbReference>
<keyword evidence="3" id="KW-1185">Reference proteome</keyword>
<evidence type="ECO:0000313" key="3">
    <source>
        <dbReference type="Proteomes" id="UP000676917"/>
    </source>
</evidence>
<proteinExistence type="predicted"/>
<dbReference type="RefSeq" id="WP_244853639.1">
    <property type="nucleotide sequence ID" value="NZ_BORP01000006.1"/>
</dbReference>
<evidence type="ECO:0000259" key="1">
    <source>
        <dbReference type="PROSITE" id="PS51186"/>
    </source>
</evidence>
<name>A0A920C8I4_9BACI</name>
<dbReference type="Proteomes" id="UP000676917">
    <property type="component" value="Unassembled WGS sequence"/>
</dbReference>
<accession>A0A920C8I4</accession>
<dbReference type="PROSITE" id="PS51186">
    <property type="entry name" value="GNAT"/>
    <property type="match status" value="1"/>
</dbReference>
<dbReference type="AlphaFoldDB" id="A0A920C8I4"/>
<dbReference type="GO" id="GO:0016747">
    <property type="term" value="F:acyltransferase activity, transferring groups other than amino-acyl groups"/>
    <property type="evidence" value="ECO:0007669"/>
    <property type="project" value="InterPro"/>
</dbReference>
<dbReference type="EMBL" id="BORP01000006">
    <property type="protein sequence ID" value="GIO28254.1"/>
    <property type="molecule type" value="Genomic_DNA"/>
</dbReference>
<dbReference type="PANTHER" id="PTHR43415">
    <property type="entry name" value="SPERMIDINE N(1)-ACETYLTRANSFERASE"/>
    <property type="match status" value="1"/>
</dbReference>
<comment type="caution">
    <text evidence="2">The sequence shown here is derived from an EMBL/GenBank/DDBJ whole genome shotgun (WGS) entry which is preliminary data.</text>
</comment>
<gene>
    <name evidence="2" type="ORF">J43TS3_28650</name>
</gene>
<dbReference type="SUPFAM" id="SSF55729">
    <property type="entry name" value="Acyl-CoA N-acyltransferases (Nat)"/>
    <property type="match status" value="1"/>
</dbReference>
<sequence length="167" mass="19415">MAEKFSAIKIRPIKLEDYSSVLAWSKDEAFCLANDWDLNREPDEVYNWWQQCVHHKKDDFIRMGIELDQRLVGYADLACIVGDTAELGIAIGESSLWGKGIGFIASKKMMDYANKKLGIHVFHAETHETNHRSRRMLEKLGFKEINRNGSEWFKGIEARLIQYELDY</sequence>
<dbReference type="PANTHER" id="PTHR43415:SF3">
    <property type="entry name" value="GNAT-FAMILY ACETYLTRANSFERASE"/>
    <property type="match status" value="1"/>
</dbReference>
<feature type="domain" description="N-acetyltransferase" evidence="1">
    <location>
        <begin position="8"/>
        <end position="166"/>
    </location>
</feature>
<evidence type="ECO:0000313" key="2">
    <source>
        <dbReference type="EMBL" id="GIO28254.1"/>
    </source>
</evidence>
<dbReference type="InterPro" id="IPR016181">
    <property type="entry name" value="Acyl_CoA_acyltransferase"/>
</dbReference>
<dbReference type="Pfam" id="PF13302">
    <property type="entry name" value="Acetyltransf_3"/>
    <property type="match status" value="1"/>
</dbReference>